<dbReference type="GO" id="GO:0016705">
    <property type="term" value="F:oxidoreductase activity, acting on paired donors, with incorporation or reduction of molecular oxygen"/>
    <property type="evidence" value="ECO:0007669"/>
    <property type="project" value="InterPro"/>
</dbReference>
<dbReference type="Gene3D" id="1.10.630.10">
    <property type="entry name" value="Cytochrome P450"/>
    <property type="match status" value="1"/>
</dbReference>
<gene>
    <name evidence="3" type="ORF">SHKM778_48490</name>
</gene>
<protein>
    <recommendedName>
        <fullName evidence="4">Cytochrome P450</fullName>
    </recommendedName>
</protein>
<evidence type="ECO:0000256" key="2">
    <source>
        <dbReference type="SAM" id="MobiDB-lite"/>
    </source>
</evidence>
<dbReference type="GO" id="GO:0005506">
    <property type="term" value="F:iron ion binding"/>
    <property type="evidence" value="ECO:0007669"/>
    <property type="project" value="InterPro"/>
</dbReference>
<dbReference type="SUPFAM" id="SSF48264">
    <property type="entry name" value="Cytochrome P450"/>
    <property type="match status" value="1"/>
</dbReference>
<dbReference type="GO" id="GO:0020037">
    <property type="term" value="F:heme binding"/>
    <property type="evidence" value="ECO:0007669"/>
    <property type="project" value="InterPro"/>
</dbReference>
<reference evidence="3" key="1">
    <citation type="submission" date="2024-06" db="EMBL/GenBank/DDBJ databases">
        <authorList>
            <consortium name="consrtm"/>
            <person name="Uemura M."/>
            <person name="Terahara T."/>
        </authorList>
    </citation>
    <scope>NUCLEOTIDE SEQUENCE</scope>
    <source>
        <strain evidence="3">KM77-8</strain>
    </source>
</reference>
<dbReference type="InterPro" id="IPR036396">
    <property type="entry name" value="Cyt_P450_sf"/>
</dbReference>
<evidence type="ECO:0000313" key="3">
    <source>
        <dbReference type="EMBL" id="BFO18461.1"/>
    </source>
</evidence>
<accession>A0AAT9HLR7</accession>
<reference evidence="3" key="2">
    <citation type="submission" date="2024-07" db="EMBL/GenBank/DDBJ databases">
        <title>Streptomyces haneummycinica sp. nov., a new antibiotic-producing actinobacterium isolated from marine sediment.</title>
        <authorList>
            <person name="Uemura M."/>
            <person name="Hamada M."/>
            <person name="Hirano S."/>
            <person name="Kobayashi K."/>
            <person name="Ohshiro T."/>
            <person name="Kobayashi T."/>
            <person name="Terahara T."/>
        </authorList>
    </citation>
    <scope>NUCLEOTIDE SEQUENCE</scope>
    <source>
        <strain evidence="3">KM77-8</strain>
    </source>
</reference>
<evidence type="ECO:0008006" key="4">
    <source>
        <dbReference type="Google" id="ProtNLM"/>
    </source>
</evidence>
<dbReference type="EMBL" id="AP035768">
    <property type="protein sequence ID" value="BFO18461.1"/>
    <property type="molecule type" value="Genomic_DNA"/>
</dbReference>
<dbReference type="AlphaFoldDB" id="A0AAT9HLR7"/>
<dbReference type="PANTHER" id="PTHR46696:SF1">
    <property type="entry name" value="CYTOCHROME P450 YJIB-RELATED"/>
    <property type="match status" value="1"/>
</dbReference>
<organism evidence="3">
    <name type="scientific">Streptomyces haneummycinicus</name>
    <dbReference type="NCBI Taxonomy" id="3074435"/>
    <lineage>
        <taxon>Bacteria</taxon>
        <taxon>Bacillati</taxon>
        <taxon>Actinomycetota</taxon>
        <taxon>Actinomycetes</taxon>
        <taxon>Kitasatosporales</taxon>
        <taxon>Streptomycetaceae</taxon>
        <taxon>Streptomyces</taxon>
    </lineage>
</organism>
<dbReference type="GO" id="GO:0004497">
    <property type="term" value="F:monooxygenase activity"/>
    <property type="evidence" value="ECO:0007669"/>
    <property type="project" value="InterPro"/>
</dbReference>
<feature type="region of interest" description="Disordered" evidence="2">
    <location>
        <begin position="227"/>
        <end position="260"/>
    </location>
</feature>
<comment type="similarity">
    <text evidence="1">Belongs to the cytochrome P450 family.</text>
</comment>
<dbReference type="InterPro" id="IPR002397">
    <property type="entry name" value="Cyt_P450_B"/>
</dbReference>
<dbReference type="PANTHER" id="PTHR46696">
    <property type="entry name" value="P450, PUTATIVE (EUROFUNG)-RELATED"/>
    <property type="match status" value="1"/>
</dbReference>
<dbReference type="PRINTS" id="PR00359">
    <property type="entry name" value="BP450"/>
</dbReference>
<proteinExistence type="inferred from homology"/>
<name>A0AAT9HLR7_9ACTN</name>
<sequence>MTRRDVADTLLTHPDMRKNPRHWRAYQDGLIPDTWPLLQIITTPTMLIMDGTDHIRLRQPIQKAFTPRRVEALRPRVEEIVEGLLDELAAGDPGQVVDLRQAFAFKLPVTVICELYGVDDEATRRRLAEDTALLLSSTTPPTERLAAQTSIFGTMVRLVAAKRAQPGDDLTTALIAEFDGDRLSEDELIGTLFLMLIAGHETTQNLLSNAIKDLCEHPQQLRLALNGEAGEKSPGGRWSRKPSGSTPRPPRPCSCMRNAT</sequence>
<evidence type="ECO:0000256" key="1">
    <source>
        <dbReference type="ARBA" id="ARBA00010617"/>
    </source>
</evidence>